<dbReference type="Proteomes" id="UP001596039">
    <property type="component" value="Unassembled WGS sequence"/>
</dbReference>
<dbReference type="RefSeq" id="WP_386738495.1">
    <property type="nucleotide sequence ID" value="NZ_JBHSMG010000001.1"/>
</dbReference>
<sequence length="280" mass="30242">MRLVKYVKDGSERVGDLNPDGTVTPLPWASLDELYATGDVLKAVRGVVRTGEVPVQPDRILAPVTSTSKVIGTGGNYADHAAEAASRLQVREPVFMPFLTASVIGQDAAIRIPTEDTFTDYEVELSVVIGKVAHRLTEANAMDYVAGYTIVNDVSARDVMERELLQVMLSKSPDTFVPVGPAIVTVDEVPDPYSLEISTRLNGEIRQHSNTGNMMVRIPRILEMITTYITLNPGDIVTTGTPGGVGFFRDPQESMQPGDTIEAVVESIGVLSNPVEAGWT</sequence>
<keyword evidence="5" id="KW-1185">Reference proteome</keyword>
<comment type="caution">
    <text evidence="4">The sequence shown here is derived from an EMBL/GenBank/DDBJ whole genome shotgun (WGS) entry which is preliminary data.</text>
</comment>
<reference evidence="5" key="1">
    <citation type="journal article" date="2019" name="Int. J. Syst. Evol. Microbiol.">
        <title>The Global Catalogue of Microorganisms (GCM) 10K type strain sequencing project: providing services to taxonomists for standard genome sequencing and annotation.</title>
        <authorList>
            <consortium name="The Broad Institute Genomics Platform"/>
            <consortium name="The Broad Institute Genome Sequencing Center for Infectious Disease"/>
            <person name="Wu L."/>
            <person name="Ma J."/>
        </authorList>
    </citation>
    <scope>NUCLEOTIDE SEQUENCE [LARGE SCALE GENOMIC DNA]</scope>
    <source>
        <strain evidence="5">CGMCC 4.6997</strain>
    </source>
</reference>
<dbReference type="PANTHER" id="PTHR42796">
    <property type="entry name" value="FUMARYLACETOACETATE HYDROLASE DOMAIN-CONTAINING PROTEIN 2A-RELATED"/>
    <property type="match status" value="1"/>
</dbReference>
<feature type="domain" description="Fumarylacetoacetase-like C-terminal" evidence="3">
    <location>
        <begin position="69"/>
        <end position="275"/>
    </location>
</feature>
<evidence type="ECO:0000256" key="2">
    <source>
        <dbReference type="ARBA" id="ARBA00022723"/>
    </source>
</evidence>
<dbReference type="InterPro" id="IPR036663">
    <property type="entry name" value="Fumarylacetoacetase_C_sf"/>
</dbReference>
<proteinExistence type="inferred from homology"/>
<dbReference type="GO" id="GO:0016787">
    <property type="term" value="F:hydrolase activity"/>
    <property type="evidence" value="ECO:0007669"/>
    <property type="project" value="UniProtKB-KW"/>
</dbReference>
<dbReference type="InterPro" id="IPR011234">
    <property type="entry name" value="Fumarylacetoacetase-like_C"/>
</dbReference>
<name>A0ABW0NKF1_9MICO</name>
<keyword evidence="2" id="KW-0479">Metal-binding</keyword>
<evidence type="ECO:0000259" key="3">
    <source>
        <dbReference type="Pfam" id="PF01557"/>
    </source>
</evidence>
<evidence type="ECO:0000256" key="1">
    <source>
        <dbReference type="ARBA" id="ARBA00010211"/>
    </source>
</evidence>
<comment type="similarity">
    <text evidence="1">Belongs to the FAH family.</text>
</comment>
<protein>
    <submittedName>
        <fullName evidence="4">Fumarylacetoacetate hydrolase family protein</fullName>
    </submittedName>
</protein>
<dbReference type="Gene3D" id="3.90.850.10">
    <property type="entry name" value="Fumarylacetoacetase-like, C-terminal domain"/>
    <property type="match status" value="1"/>
</dbReference>
<dbReference type="PANTHER" id="PTHR42796:SF4">
    <property type="entry name" value="FUMARYLACETOACETATE HYDROLASE DOMAIN-CONTAINING PROTEIN 2A"/>
    <property type="match status" value="1"/>
</dbReference>
<dbReference type="EMBL" id="JBHSMG010000001">
    <property type="protein sequence ID" value="MFC5500886.1"/>
    <property type="molecule type" value="Genomic_DNA"/>
</dbReference>
<dbReference type="SUPFAM" id="SSF56529">
    <property type="entry name" value="FAH"/>
    <property type="match status" value="1"/>
</dbReference>
<keyword evidence="4" id="KW-0378">Hydrolase</keyword>
<organism evidence="4 5">
    <name type="scientific">Lysinimonas soli</name>
    <dbReference type="NCBI Taxonomy" id="1074233"/>
    <lineage>
        <taxon>Bacteria</taxon>
        <taxon>Bacillati</taxon>
        <taxon>Actinomycetota</taxon>
        <taxon>Actinomycetes</taxon>
        <taxon>Micrococcales</taxon>
        <taxon>Microbacteriaceae</taxon>
        <taxon>Lysinimonas</taxon>
    </lineage>
</organism>
<gene>
    <name evidence="4" type="ORF">ACFPJ4_01385</name>
</gene>
<evidence type="ECO:0000313" key="5">
    <source>
        <dbReference type="Proteomes" id="UP001596039"/>
    </source>
</evidence>
<evidence type="ECO:0000313" key="4">
    <source>
        <dbReference type="EMBL" id="MFC5500886.1"/>
    </source>
</evidence>
<dbReference type="InterPro" id="IPR051121">
    <property type="entry name" value="FAH"/>
</dbReference>
<accession>A0ABW0NKF1</accession>
<dbReference type="Pfam" id="PF01557">
    <property type="entry name" value="FAA_hydrolase"/>
    <property type="match status" value="1"/>
</dbReference>